<evidence type="ECO:0000256" key="2">
    <source>
        <dbReference type="ARBA" id="ARBA00022448"/>
    </source>
</evidence>
<dbReference type="AlphaFoldDB" id="A0AAU0EZE4"/>
<dbReference type="KEGG" id="bpor:BPO_0579"/>
<dbReference type="SUPFAM" id="SSF56935">
    <property type="entry name" value="Porins"/>
    <property type="match status" value="1"/>
</dbReference>
<keyword evidence="7 10" id="KW-0472">Membrane</keyword>
<sequence>MRMNKNMIFSLILAANAISVNYFSASVKDSIGDSLQRKSDTIIKNQQIEEVVVSGTMKPVKRLETPVPVEVYSPAFFKKNPSPNIFEALQNVNGIRPQINCSVCNTGDIQINGLPGAYTMVMIDGMPMVSALGTVYGLSGIPNALVERVEIVKGPASSLYGSEAVAGLINIITKKTFAAPRLSADVFTTSWGEYNLDLGFKFPVGKTTNVLTGINYFNYQNPIDVNQDGFTDLTLQDRISVFQKWNFKRKDYRAFSLAGRYLYEDRWGGEMRWNKSYRGGNEVYGESIYTRRAEFFGQYQLPLKEKMMLNFSLINHHQDSWYGDTPYFANQNIGFGQLVWDKTIGKTDWIAGAALRYQYYDDNTPATATALGENQADKTWLPGIFAQTEWSATEKSKLLFGARVDVHNAHGTIFTPRVAYKYTFDEDAILRLNAGTGFRVVNLFTEDHAALTGGRTVILEEHLNPEKSYNANLNFIKKWYFDAGYLDLEATAFYTYFNNRILPDYETDARKIIYKNLNGNAISKGVGLNADLMLMNGWRFLLGATLMDNTVTENGNTTRQMLTERFSANWAITYQIPRWKLNIDYTGNLYSPMRLPLAGELDPRSPESPWWSLQNIQFTYTGFKKWEIYAGIKNLLNWVPYRSVPFLIARSHDPFDKNVQYDASGNVLATAENPYALTFDPSYSYAPNQGIRGFLGVRFRLN</sequence>
<evidence type="ECO:0000256" key="12">
    <source>
        <dbReference type="SAM" id="SignalP"/>
    </source>
</evidence>
<evidence type="ECO:0000259" key="13">
    <source>
        <dbReference type="Pfam" id="PF00593"/>
    </source>
</evidence>
<dbReference type="InterPro" id="IPR036942">
    <property type="entry name" value="Beta-barrel_TonB_sf"/>
</dbReference>
<name>A0AAU0EZE4_9FLAO</name>
<evidence type="ECO:0000256" key="4">
    <source>
        <dbReference type="ARBA" id="ARBA00022692"/>
    </source>
</evidence>
<dbReference type="InterPro" id="IPR037066">
    <property type="entry name" value="Plug_dom_sf"/>
</dbReference>
<evidence type="ECO:0000256" key="3">
    <source>
        <dbReference type="ARBA" id="ARBA00022452"/>
    </source>
</evidence>
<feature type="domain" description="TonB-dependent receptor plug" evidence="14">
    <location>
        <begin position="63"/>
        <end position="167"/>
    </location>
</feature>
<dbReference type="InterPro" id="IPR000531">
    <property type="entry name" value="Beta-barrel_TonB"/>
</dbReference>
<keyword evidence="6 11" id="KW-0798">TonB box</keyword>
<accession>A0AAU0EZE4</accession>
<dbReference type="Pfam" id="PF07715">
    <property type="entry name" value="Plug"/>
    <property type="match status" value="1"/>
</dbReference>
<evidence type="ECO:0000256" key="11">
    <source>
        <dbReference type="RuleBase" id="RU003357"/>
    </source>
</evidence>
<keyword evidence="16" id="KW-1185">Reference proteome</keyword>
<dbReference type="EMBL" id="CP136426">
    <property type="protein sequence ID" value="WOC51226.1"/>
    <property type="molecule type" value="Genomic_DNA"/>
</dbReference>
<evidence type="ECO:0000256" key="5">
    <source>
        <dbReference type="ARBA" id="ARBA00022729"/>
    </source>
</evidence>
<evidence type="ECO:0000313" key="15">
    <source>
        <dbReference type="EMBL" id="WOC51226.1"/>
    </source>
</evidence>
<evidence type="ECO:0000313" key="16">
    <source>
        <dbReference type="Proteomes" id="UP001432059"/>
    </source>
</evidence>
<dbReference type="PROSITE" id="PS52016">
    <property type="entry name" value="TONB_DEPENDENT_REC_3"/>
    <property type="match status" value="1"/>
</dbReference>
<dbReference type="Pfam" id="PF00593">
    <property type="entry name" value="TonB_dep_Rec_b-barrel"/>
    <property type="match status" value="1"/>
</dbReference>
<keyword evidence="5 12" id="KW-0732">Signal</keyword>
<dbReference type="InterPro" id="IPR039426">
    <property type="entry name" value="TonB-dep_rcpt-like"/>
</dbReference>
<keyword evidence="8 15" id="KW-0675">Receptor</keyword>
<dbReference type="PANTHER" id="PTHR30069">
    <property type="entry name" value="TONB-DEPENDENT OUTER MEMBRANE RECEPTOR"/>
    <property type="match status" value="1"/>
</dbReference>
<feature type="chain" id="PRO_5043849130" evidence="12">
    <location>
        <begin position="26"/>
        <end position="702"/>
    </location>
</feature>
<feature type="signal peptide" evidence="12">
    <location>
        <begin position="1"/>
        <end position="25"/>
    </location>
</feature>
<keyword evidence="2 10" id="KW-0813">Transport</keyword>
<feature type="domain" description="TonB-dependent receptor-like beta-barrel" evidence="13">
    <location>
        <begin position="211"/>
        <end position="635"/>
    </location>
</feature>
<evidence type="ECO:0000256" key="1">
    <source>
        <dbReference type="ARBA" id="ARBA00004571"/>
    </source>
</evidence>
<comment type="similarity">
    <text evidence="10 11">Belongs to the TonB-dependent receptor family.</text>
</comment>
<keyword evidence="4 10" id="KW-0812">Transmembrane</keyword>
<evidence type="ECO:0000256" key="9">
    <source>
        <dbReference type="ARBA" id="ARBA00023237"/>
    </source>
</evidence>
<proteinExistence type="inferred from homology"/>
<dbReference type="Proteomes" id="UP001432059">
    <property type="component" value="Chromosome"/>
</dbReference>
<evidence type="ECO:0000256" key="6">
    <source>
        <dbReference type="ARBA" id="ARBA00023077"/>
    </source>
</evidence>
<evidence type="ECO:0000259" key="14">
    <source>
        <dbReference type="Pfam" id="PF07715"/>
    </source>
</evidence>
<dbReference type="Gene3D" id="2.170.130.10">
    <property type="entry name" value="TonB-dependent receptor, plug domain"/>
    <property type="match status" value="1"/>
</dbReference>
<comment type="subcellular location">
    <subcellularLocation>
        <location evidence="1 10">Cell outer membrane</location>
        <topology evidence="1 10">Multi-pass membrane protein</topology>
    </subcellularLocation>
</comment>
<dbReference type="GO" id="GO:0044718">
    <property type="term" value="P:siderophore transmembrane transport"/>
    <property type="evidence" value="ECO:0007669"/>
    <property type="project" value="TreeGrafter"/>
</dbReference>
<dbReference type="Gene3D" id="2.40.170.20">
    <property type="entry name" value="TonB-dependent receptor, beta-barrel domain"/>
    <property type="match status" value="1"/>
</dbReference>
<dbReference type="GO" id="GO:0009279">
    <property type="term" value="C:cell outer membrane"/>
    <property type="evidence" value="ECO:0007669"/>
    <property type="project" value="UniProtKB-SubCell"/>
</dbReference>
<keyword evidence="9 10" id="KW-0998">Cell outer membrane</keyword>
<dbReference type="GO" id="GO:0015344">
    <property type="term" value="F:siderophore uptake transmembrane transporter activity"/>
    <property type="evidence" value="ECO:0007669"/>
    <property type="project" value="TreeGrafter"/>
</dbReference>
<evidence type="ECO:0000256" key="8">
    <source>
        <dbReference type="ARBA" id="ARBA00023170"/>
    </source>
</evidence>
<keyword evidence="3 10" id="KW-1134">Transmembrane beta strand</keyword>
<reference evidence="15" key="1">
    <citation type="submission" date="2023-10" db="EMBL/GenBank/DDBJ databases">
        <title>Characterization and whole genome sequencing of a novel strain of Bergeyella porcorum QD2021 isolated from pig.</title>
        <authorList>
            <person name="Liu G."/>
            <person name="Chen C."/>
            <person name="Han X."/>
        </authorList>
    </citation>
    <scope>NUCLEOTIDE SEQUENCE</scope>
    <source>
        <strain evidence="15">QD2021</strain>
    </source>
</reference>
<gene>
    <name evidence="15" type="ORF">BPO_0579</name>
</gene>
<evidence type="ECO:0000256" key="7">
    <source>
        <dbReference type="ARBA" id="ARBA00023136"/>
    </source>
</evidence>
<organism evidence="15 16">
    <name type="scientific">Bergeyella porcorum</name>
    <dbReference type="NCBI Taxonomy" id="1735111"/>
    <lineage>
        <taxon>Bacteria</taxon>
        <taxon>Pseudomonadati</taxon>
        <taxon>Bacteroidota</taxon>
        <taxon>Flavobacteriia</taxon>
        <taxon>Flavobacteriales</taxon>
        <taxon>Weeksellaceae</taxon>
        <taxon>Bergeyella</taxon>
    </lineage>
</organism>
<evidence type="ECO:0000256" key="10">
    <source>
        <dbReference type="PROSITE-ProRule" id="PRU01360"/>
    </source>
</evidence>
<dbReference type="PANTHER" id="PTHR30069:SF29">
    <property type="entry name" value="HEMOGLOBIN AND HEMOGLOBIN-HAPTOGLOBIN-BINDING PROTEIN 1-RELATED"/>
    <property type="match status" value="1"/>
</dbReference>
<dbReference type="InterPro" id="IPR012910">
    <property type="entry name" value="Plug_dom"/>
</dbReference>
<protein>
    <submittedName>
        <fullName evidence="15">Outer membrane receptor for ferrienterochelin and colicin</fullName>
    </submittedName>
</protein>